<protein>
    <submittedName>
        <fullName evidence="2">Uncharacterized protein</fullName>
    </submittedName>
</protein>
<name>A0A8T0RGX4_PANVG</name>
<gene>
    <name evidence="2" type="ORF">PVAP13_6KG267906</name>
</gene>
<sequence>MICDGCHAPSDLRLIDIFAVRTLSKTHIWPGSAARAHHPPDCHLRRDAIPVFAGDVSPVTATPAMAGWAGLQLAGKCVVSLTKAWAQPLPVRGARGRGSQSRRGIFPTDHVLRACHPRQPILLMLGSHRLTGPACQPQLPLAAPCSRGVGVGPPDAGVAPRHWPADRSLAVASRYKDATPSELLPLPPPPPQQSGVPPDRSRGSRPPPAPRSKFFT</sequence>
<reference evidence="2" key="1">
    <citation type="submission" date="2020-05" db="EMBL/GenBank/DDBJ databases">
        <title>WGS assembly of Panicum virgatum.</title>
        <authorList>
            <person name="Lovell J.T."/>
            <person name="Jenkins J."/>
            <person name="Shu S."/>
            <person name="Juenger T.E."/>
            <person name="Schmutz J."/>
        </authorList>
    </citation>
    <scope>NUCLEOTIDE SEQUENCE</scope>
    <source>
        <strain evidence="2">AP13</strain>
    </source>
</reference>
<evidence type="ECO:0000256" key="1">
    <source>
        <dbReference type="SAM" id="MobiDB-lite"/>
    </source>
</evidence>
<comment type="caution">
    <text evidence="2">The sequence shown here is derived from an EMBL/GenBank/DDBJ whole genome shotgun (WGS) entry which is preliminary data.</text>
</comment>
<organism evidence="2 3">
    <name type="scientific">Panicum virgatum</name>
    <name type="common">Blackwell switchgrass</name>
    <dbReference type="NCBI Taxonomy" id="38727"/>
    <lineage>
        <taxon>Eukaryota</taxon>
        <taxon>Viridiplantae</taxon>
        <taxon>Streptophyta</taxon>
        <taxon>Embryophyta</taxon>
        <taxon>Tracheophyta</taxon>
        <taxon>Spermatophyta</taxon>
        <taxon>Magnoliopsida</taxon>
        <taxon>Liliopsida</taxon>
        <taxon>Poales</taxon>
        <taxon>Poaceae</taxon>
        <taxon>PACMAD clade</taxon>
        <taxon>Panicoideae</taxon>
        <taxon>Panicodae</taxon>
        <taxon>Paniceae</taxon>
        <taxon>Panicinae</taxon>
        <taxon>Panicum</taxon>
        <taxon>Panicum sect. Hiantes</taxon>
    </lineage>
</organism>
<feature type="region of interest" description="Disordered" evidence="1">
    <location>
        <begin position="174"/>
        <end position="216"/>
    </location>
</feature>
<evidence type="ECO:0000313" key="2">
    <source>
        <dbReference type="EMBL" id="KAG2584053.1"/>
    </source>
</evidence>
<proteinExistence type="predicted"/>
<dbReference type="AlphaFoldDB" id="A0A8T0RGX4"/>
<dbReference type="EMBL" id="CM029047">
    <property type="protein sequence ID" value="KAG2584053.1"/>
    <property type="molecule type" value="Genomic_DNA"/>
</dbReference>
<keyword evidence="3" id="KW-1185">Reference proteome</keyword>
<dbReference type="Proteomes" id="UP000823388">
    <property type="component" value="Chromosome 6K"/>
</dbReference>
<accession>A0A8T0RGX4</accession>
<evidence type="ECO:0000313" key="3">
    <source>
        <dbReference type="Proteomes" id="UP000823388"/>
    </source>
</evidence>